<feature type="region of interest" description="Disordered" evidence="16">
    <location>
        <begin position="478"/>
        <end position="500"/>
    </location>
</feature>
<comment type="catalytic activity">
    <reaction evidence="12">
        <text>a primary methyl amine + O2 + H2O = an aldehyde + H2O2 + NH4(+)</text>
        <dbReference type="Rhea" id="RHEA:16153"/>
        <dbReference type="ChEBI" id="CHEBI:15377"/>
        <dbReference type="ChEBI" id="CHEBI:15379"/>
        <dbReference type="ChEBI" id="CHEBI:16240"/>
        <dbReference type="ChEBI" id="CHEBI:17478"/>
        <dbReference type="ChEBI" id="CHEBI:28938"/>
        <dbReference type="ChEBI" id="CHEBI:228804"/>
        <dbReference type="EC" id="1.4.3.21"/>
    </reaction>
</comment>
<dbReference type="InterPro" id="IPR049948">
    <property type="entry name" value="Cu_Am_ox_TPQ-bd"/>
</dbReference>
<dbReference type="InterPro" id="IPR049947">
    <property type="entry name" value="Cu_Am_Ox_Cu-bd"/>
</dbReference>
<dbReference type="InterPro" id="IPR015800">
    <property type="entry name" value="Cu_amine_oxidase_N2"/>
</dbReference>
<keyword evidence="7 13" id="KW-0801">TPQ</keyword>
<dbReference type="Gene3D" id="3.10.450.40">
    <property type="match status" value="2"/>
</dbReference>
<keyword evidence="10" id="KW-1015">Disulfide bond</keyword>
<evidence type="ECO:0000256" key="15">
    <source>
        <dbReference type="RuleBase" id="RU000672"/>
    </source>
</evidence>
<proteinExistence type="inferred from homology"/>
<evidence type="ECO:0000256" key="12">
    <source>
        <dbReference type="ARBA" id="ARBA00048032"/>
    </source>
</evidence>
<keyword evidence="6 15" id="KW-0479">Metal-binding</keyword>
<evidence type="ECO:0000259" key="17">
    <source>
        <dbReference type="Pfam" id="PF01179"/>
    </source>
</evidence>
<comment type="cofactor">
    <cofactor evidence="15">
        <name>Cu cation</name>
        <dbReference type="ChEBI" id="CHEBI:23378"/>
    </cofactor>
    <text evidence="15">Contains 1 topaquinone per subunit.</text>
</comment>
<dbReference type="FunFam" id="3.10.450.40:FF:000014">
    <property type="entry name" value="Peroxisomal primary amine oxidase"/>
    <property type="match status" value="1"/>
</dbReference>
<dbReference type="OrthoDB" id="5379943at2759"/>
<evidence type="ECO:0000256" key="1">
    <source>
        <dbReference type="ARBA" id="ARBA00001935"/>
    </source>
</evidence>
<dbReference type="FunFam" id="2.70.98.20:FF:000001">
    <property type="entry name" value="Amine oxidase"/>
    <property type="match status" value="1"/>
</dbReference>
<sequence>MNRLSQLASQTVSSVGSPPAPDHPLDPLSPLEIKSVSALVKKEYKHKTIIFNTITLREPIKRAYYEWKEKNGPKPPRLAYFVIVAEGDTGVHEGIVDISNQTVIEFKHTDAVQPILTPSDLQETEEIVRNDPEVARQCEIVGLPPNSMDKIYCDAWTIGYDERWGASRRLQQALMYYRSDEDDSHYSHPLDFCPIVDMNAKKVIFIDIPSKRRKISTFKHSSFHPKHIAEKFGTKENPSGFRQDNDFPINITQPDGVSFKLDGHVMSWSNFKFHIGFNYREGIVLSDMTWNDHGNVRPLFHRISLCEMVVPYGCPDFPHQRKHALDIGEYGAGNCTNPLALGCDCKGVIHYMDAHFADKNGDAATVKNAICIHEEDDGLLFKHSDFRDDFQTTVTTRGKKLIVSQIFTAANYEYCLYWIFRQDGTIKLEVRLTGILNTYVCSEDEDIGPWGTRVYPNVNAHNHQHLFSLRLHPRIDGDNNSAATSDARPSPHPTGSKENKYGNGFYCEKTTFKTVGDSVTNFESATARTWDIFNPNSLHKYSGKPATYKLVSTFCSPLLAQEGSLVRKRACWAANTTQVIPYSDDNHGYGKLYPSGDHVAQWSGDGAIGMREWIGEGKDKVENTDIVFFHTFGITHFPAPEDFPVMPTEIFDLQLRPRNIHTENPVLDVKPSYARTTSEVKAGKKGVDTCSLNVDKTSRLAFGEKDCCKK</sequence>
<dbReference type="GO" id="GO:0009308">
    <property type="term" value="P:amine metabolic process"/>
    <property type="evidence" value="ECO:0007669"/>
    <property type="project" value="UniProtKB-UniRule"/>
</dbReference>
<reference evidence="20" key="1">
    <citation type="submission" date="2022-12" db="EMBL/GenBank/DDBJ databases">
        <authorList>
            <person name="Brejova B."/>
        </authorList>
    </citation>
    <scope>NUCLEOTIDE SEQUENCE</scope>
</reference>
<dbReference type="Pfam" id="PF02728">
    <property type="entry name" value="Cu_amine_oxidN3"/>
    <property type="match status" value="1"/>
</dbReference>
<dbReference type="Pfam" id="PF02727">
    <property type="entry name" value="Cu_amine_oxidN2"/>
    <property type="match status" value="1"/>
</dbReference>
<feature type="domain" description="Copper amine oxidase N2-terminal" evidence="18">
    <location>
        <begin position="23"/>
        <end position="105"/>
    </location>
</feature>
<dbReference type="InterPro" id="IPR015798">
    <property type="entry name" value="Cu_amine_oxidase_C"/>
</dbReference>
<dbReference type="PROSITE" id="PS01165">
    <property type="entry name" value="COPPER_AMINE_OXID_2"/>
    <property type="match status" value="1"/>
</dbReference>
<dbReference type="EC" id="1.4.3.-" evidence="15"/>
<evidence type="ECO:0000256" key="9">
    <source>
        <dbReference type="ARBA" id="ARBA00023008"/>
    </source>
</evidence>
<comment type="cofactor">
    <cofactor evidence="2">
        <name>Mn(2+)</name>
        <dbReference type="ChEBI" id="CHEBI:29035"/>
    </cofactor>
</comment>
<dbReference type="InterPro" id="IPR016182">
    <property type="entry name" value="Cu_amine_oxidase_N-reg"/>
</dbReference>
<feature type="modified residue" description="2',4',5'-topaquinone" evidence="14">
    <location>
        <position position="412"/>
    </location>
</feature>
<comment type="caution">
    <text evidence="20">The sequence shown here is derived from an EMBL/GenBank/DDBJ whole genome shotgun (WGS) entry which is preliminary data.</text>
</comment>
<evidence type="ECO:0000313" key="21">
    <source>
        <dbReference type="Proteomes" id="UP001152885"/>
    </source>
</evidence>
<comment type="subunit">
    <text evidence="5">Homodimer.</text>
</comment>
<keyword evidence="9 15" id="KW-0186">Copper</keyword>
<keyword evidence="21" id="KW-1185">Reference proteome</keyword>
<organism evidence="20 21">
    <name type="scientific">Candida verbasci</name>
    <dbReference type="NCBI Taxonomy" id="1227364"/>
    <lineage>
        <taxon>Eukaryota</taxon>
        <taxon>Fungi</taxon>
        <taxon>Dikarya</taxon>
        <taxon>Ascomycota</taxon>
        <taxon>Saccharomycotina</taxon>
        <taxon>Pichiomycetes</taxon>
        <taxon>Debaryomycetaceae</taxon>
        <taxon>Candida/Lodderomyces clade</taxon>
        <taxon>Candida</taxon>
    </lineage>
</organism>
<keyword evidence="11" id="KW-0464">Manganese</keyword>
<dbReference type="PROSITE" id="PS01164">
    <property type="entry name" value="COPPER_AMINE_OXID_1"/>
    <property type="match status" value="1"/>
</dbReference>
<comment type="PTM">
    <text evidence="14 15">Topaquinone (TPQ) is generated by copper-dependent autoxidation of a specific tyrosyl residue.</text>
</comment>
<comment type="cofactor">
    <cofactor evidence="3">
        <name>Zn(2+)</name>
        <dbReference type="ChEBI" id="CHEBI:29105"/>
    </cofactor>
</comment>
<evidence type="ECO:0000256" key="7">
    <source>
        <dbReference type="ARBA" id="ARBA00022772"/>
    </source>
</evidence>
<feature type="compositionally biased region" description="Polar residues" evidence="16">
    <location>
        <begin position="1"/>
        <end position="16"/>
    </location>
</feature>
<dbReference type="GO" id="GO:0005507">
    <property type="term" value="F:copper ion binding"/>
    <property type="evidence" value="ECO:0007669"/>
    <property type="project" value="InterPro"/>
</dbReference>
<comment type="cofactor">
    <cofactor evidence="1">
        <name>Cu cation</name>
        <dbReference type="ChEBI" id="CHEBI:23378"/>
    </cofactor>
</comment>
<evidence type="ECO:0000259" key="18">
    <source>
        <dbReference type="Pfam" id="PF02727"/>
    </source>
</evidence>
<dbReference type="SUPFAM" id="SSF54416">
    <property type="entry name" value="Amine oxidase N-terminal region"/>
    <property type="match status" value="2"/>
</dbReference>
<feature type="region of interest" description="Disordered" evidence="16">
    <location>
        <begin position="1"/>
        <end position="28"/>
    </location>
</feature>
<dbReference type="InterPro" id="IPR000269">
    <property type="entry name" value="Cu_amine_oxidase"/>
</dbReference>
<dbReference type="PANTHER" id="PTHR10638:SF86">
    <property type="entry name" value="COPPER AMINE OXIDASE 1-RELATED"/>
    <property type="match status" value="1"/>
</dbReference>
<gene>
    <name evidence="20" type="ORF">CANVERA_P1059</name>
</gene>
<accession>A0A9W4X8R4</accession>
<evidence type="ECO:0000256" key="16">
    <source>
        <dbReference type="SAM" id="MobiDB-lite"/>
    </source>
</evidence>
<feature type="active site" description="Schiff-base intermediate with substrate; via topaquinone" evidence="13">
    <location>
        <position position="412"/>
    </location>
</feature>
<evidence type="ECO:0000256" key="14">
    <source>
        <dbReference type="PIRSR" id="PIRSR600269-51"/>
    </source>
</evidence>
<keyword evidence="8 15" id="KW-0560">Oxidoreductase</keyword>
<dbReference type="Pfam" id="PF01179">
    <property type="entry name" value="Cu_amine_oxid"/>
    <property type="match status" value="1"/>
</dbReference>
<dbReference type="InterPro" id="IPR036460">
    <property type="entry name" value="Cu_amine_oxidase_C_sf"/>
</dbReference>
<dbReference type="EMBL" id="CANTUO010000001">
    <property type="protein sequence ID" value="CAI5756541.1"/>
    <property type="molecule type" value="Genomic_DNA"/>
</dbReference>
<evidence type="ECO:0000256" key="8">
    <source>
        <dbReference type="ARBA" id="ARBA00023002"/>
    </source>
</evidence>
<feature type="active site" description="Proton acceptor" evidence="13">
    <location>
        <position position="326"/>
    </location>
</feature>
<evidence type="ECO:0000256" key="5">
    <source>
        <dbReference type="ARBA" id="ARBA00011738"/>
    </source>
</evidence>
<evidence type="ECO:0000256" key="11">
    <source>
        <dbReference type="ARBA" id="ARBA00023211"/>
    </source>
</evidence>
<evidence type="ECO:0000256" key="13">
    <source>
        <dbReference type="PIRSR" id="PIRSR600269-50"/>
    </source>
</evidence>
<protein>
    <recommendedName>
        <fullName evidence="15">Amine oxidase</fullName>
        <ecNumber evidence="15">1.4.3.-</ecNumber>
    </recommendedName>
</protein>
<evidence type="ECO:0000256" key="3">
    <source>
        <dbReference type="ARBA" id="ARBA00001947"/>
    </source>
</evidence>
<feature type="domain" description="Copper amine oxidase catalytic" evidence="17">
    <location>
        <begin position="249"/>
        <end position="667"/>
    </location>
</feature>
<dbReference type="SUPFAM" id="SSF49998">
    <property type="entry name" value="Amine oxidase catalytic domain"/>
    <property type="match status" value="1"/>
</dbReference>
<evidence type="ECO:0000256" key="6">
    <source>
        <dbReference type="ARBA" id="ARBA00022723"/>
    </source>
</evidence>
<dbReference type="GO" id="GO:0048038">
    <property type="term" value="F:quinone binding"/>
    <property type="evidence" value="ECO:0007669"/>
    <property type="project" value="InterPro"/>
</dbReference>
<evidence type="ECO:0000256" key="4">
    <source>
        <dbReference type="ARBA" id="ARBA00007983"/>
    </source>
</evidence>
<evidence type="ECO:0000256" key="10">
    <source>
        <dbReference type="ARBA" id="ARBA00023157"/>
    </source>
</evidence>
<dbReference type="PANTHER" id="PTHR10638">
    <property type="entry name" value="COPPER AMINE OXIDASE"/>
    <property type="match status" value="1"/>
</dbReference>
<feature type="domain" description="Copper amine oxidase N3-terminal" evidence="19">
    <location>
        <begin position="114"/>
        <end position="215"/>
    </location>
</feature>
<comment type="similarity">
    <text evidence="4 15">Belongs to the copper/topaquinone oxidase family.</text>
</comment>
<dbReference type="Proteomes" id="UP001152885">
    <property type="component" value="Unassembled WGS sequence"/>
</dbReference>
<evidence type="ECO:0000313" key="20">
    <source>
        <dbReference type="EMBL" id="CAI5756541.1"/>
    </source>
</evidence>
<dbReference type="InterPro" id="IPR015802">
    <property type="entry name" value="Cu_amine_oxidase_N3"/>
</dbReference>
<evidence type="ECO:0000256" key="2">
    <source>
        <dbReference type="ARBA" id="ARBA00001936"/>
    </source>
</evidence>
<dbReference type="AlphaFoldDB" id="A0A9W4X8R4"/>
<dbReference type="GO" id="GO:0008131">
    <property type="term" value="F:primary methylamine oxidase activity"/>
    <property type="evidence" value="ECO:0007669"/>
    <property type="project" value="UniProtKB-EC"/>
</dbReference>
<evidence type="ECO:0000259" key="19">
    <source>
        <dbReference type="Pfam" id="PF02728"/>
    </source>
</evidence>
<name>A0A9W4X8R4_9ASCO</name>
<dbReference type="Gene3D" id="2.70.98.20">
    <property type="entry name" value="Copper amine oxidase, catalytic domain"/>
    <property type="match status" value="1"/>
</dbReference>